<evidence type="ECO:0000256" key="3">
    <source>
        <dbReference type="ARBA" id="ARBA00022523"/>
    </source>
</evidence>
<dbReference type="FunFam" id="2.60.120.10:FF:000005">
    <property type="entry name" value="Germin-like protein subfamily 1 member 8"/>
    <property type="match status" value="1"/>
</dbReference>
<dbReference type="OrthoDB" id="1921208at2759"/>
<feature type="binding site" evidence="9">
    <location>
        <position position="122"/>
    </location>
    <ligand>
        <name>Mn(2+)</name>
        <dbReference type="ChEBI" id="CHEBI:29035"/>
    </ligand>
</feature>
<keyword evidence="4 11" id="KW-0964">Secreted</keyword>
<feature type="signal peptide" evidence="11">
    <location>
        <begin position="1"/>
        <end position="27"/>
    </location>
</feature>
<feature type="domain" description="Cupin type-1" evidence="12">
    <location>
        <begin position="67"/>
        <end position="217"/>
    </location>
</feature>
<evidence type="ECO:0000259" key="12">
    <source>
        <dbReference type="SMART" id="SM00835"/>
    </source>
</evidence>
<evidence type="ECO:0000256" key="7">
    <source>
        <dbReference type="ARBA" id="ARBA00023211"/>
    </source>
</evidence>
<feature type="binding site" evidence="8">
    <location>
        <position position="112"/>
    </location>
    <ligand>
        <name>oxalate</name>
        <dbReference type="ChEBI" id="CHEBI:30623"/>
    </ligand>
</feature>
<dbReference type="AlphaFoldDB" id="A0A0K9PIU6"/>
<dbReference type="InterPro" id="IPR006045">
    <property type="entry name" value="Cupin_1"/>
</dbReference>
<keyword evidence="3 11" id="KW-0052">Apoplast</keyword>
<keyword evidence="6 10" id="KW-1015">Disulfide bond</keyword>
<dbReference type="STRING" id="29655.A0A0K9PIU6"/>
<keyword evidence="7 8" id="KW-0464">Manganese</keyword>
<keyword evidence="14" id="KW-1185">Reference proteome</keyword>
<organism evidence="13 14">
    <name type="scientific">Zostera marina</name>
    <name type="common">Eelgrass</name>
    <dbReference type="NCBI Taxonomy" id="29655"/>
    <lineage>
        <taxon>Eukaryota</taxon>
        <taxon>Viridiplantae</taxon>
        <taxon>Streptophyta</taxon>
        <taxon>Embryophyta</taxon>
        <taxon>Tracheophyta</taxon>
        <taxon>Spermatophyta</taxon>
        <taxon>Magnoliopsida</taxon>
        <taxon>Liliopsida</taxon>
        <taxon>Zosteraceae</taxon>
        <taxon>Zostera</taxon>
    </lineage>
</organism>
<proteinExistence type="inferred from homology"/>
<dbReference type="Pfam" id="PF00190">
    <property type="entry name" value="Cupin_1"/>
    <property type="match status" value="1"/>
</dbReference>
<dbReference type="PANTHER" id="PTHR31238">
    <property type="entry name" value="GERMIN-LIKE PROTEIN SUBFAMILY 3 MEMBER 3"/>
    <property type="match status" value="1"/>
</dbReference>
<feature type="binding site" evidence="9">
    <location>
        <position position="117"/>
    </location>
    <ligand>
        <name>Mn(2+)</name>
        <dbReference type="ChEBI" id="CHEBI:29035"/>
    </ligand>
</feature>
<dbReference type="InterPro" id="IPR011051">
    <property type="entry name" value="RmlC_Cupin_sf"/>
</dbReference>
<feature type="binding site" evidence="9">
    <location>
        <position position="115"/>
    </location>
    <ligand>
        <name>Mn(2+)</name>
        <dbReference type="ChEBI" id="CHEBI:29035"/>
    </ligand>
</feature>
<comment type="subcellular location">
    <subcellularLocation>
        <location evidence="1 11">Secreted</location>
        <location evidence="1 11">Extracellular space</location>
        <location evidence="1 11">Apoplast</location>
    </subcellularLocation>
</comment>
<evidence type="ECO:0000256" key="9">
    <source>
        <dbReference type="PIRSR" id="PIRSR601929-2"/>
    </source>
</evidence>
<evidence type="ECO:0000256" key="10">
    <source>
        <dbReference type="PIRSR" id="PIRSR601929-3"/>
    </source>
</evidence>
<dbReference type="CDD" id="cd02241">
    <property type="entry name" value="cupin_OxOx"/>
    <property type="match status" value="1"/>
</dbReference>
<dbReference type="SUPFAM" id="SSF51182">
    <property type="entry name" value="RmlC-like cupins"/>
    <property type="match status" value="1"/>
</dbReference>
<dbReference type="EMBL" id="LFYR01000809">
    <property type="protein sequence ID" value="KMZ68894.1"/>
    <property type="molecule type" value="Genomic_DNA"/>
</dbReference>
<evidence type="ECO:0000256" key="6">
    <source>
        <dbReference type="ARBA" id="ARBA00023157"/>
    </source>
</evidence>
<evidence type="ECO:0000256" key="5">
    <source>
        <dbReference type="ARBA" id="ARBA00022723"/>
    </source>
</evidence>
<dbReference type="SMART" id="SM00835">
    <property type="entry name" value="Cupin_1"/>
    <property type="match status" value="1"/>
</dbReference>
<evidence type="ECO:0000256" key="1">
    <source>
        <dbReference type="ARBA" id="ARBA00004271"/>
    </source>
</evidence>
<dbReference type="GO" id="GO:0030145">
    <property type="term" value="F:manganese ion binding"/>
    <property type="evidence" value="ECO:0007669"/>
    <property type="project" value="UniProtKB-UniRule"/>
</dbReference>
<protein>
    <recommendedName>
        <fullName evidence="11">Germin-like protein</fullName>
    </recommendedName>
</protein>
<evidence type="ECO:0000256" key="4">
    <source>
        <dbReference type="ARBA" id="ARBA00022525"/>
    </source>
</evidence>
<feature type="binding site" evidence="9">
    <location>
        <position position="163"/>
    </location>
    <ligand>
        <name>Mn(2+)</name>
        <dbReference type="ChEBI" id="CHEBI:29035"/>
    </ligand>
</feature>
<dbReference type="PROSITE" id="PS00725">
    <property type="entry name" value="GERMIN"/>
    <property type="match status" value="1"/>
</dbReference>
<feature type="chain" id="PRO_5019609967" description="Germin-like protein" evidence="11">
    <location>
        <begin position="28"/>
        <end position="228"/>
    </location>
</feature>
<keyword evidence="11" id="KW-0732">Signal</keyword>
<reference evidence="14" key="1">
    <citation type="journal article" date="2016" name="Nature">
        <title>The genome of the seagrass Zostera marina reveals angiosperm adaptation to the sea.</title>
        <authorList>
            <person name="Olsen J.L."/>
            <person name="Rouze P."/>
            <person name="Verhelst B."/>
            <person name="Lin Y.-C."/>
            <person name="Bayer T."/>
            <person name="Collen J."/>
            <person name="Dattolo E."/>
            <person name="De Paoli E."/>
            <person name="Dittami S."/>
            <person name="Maumus F."/>
            <person name="Michel G."/>
            <person name="Kersting A."/>
            <person name="Lauritano C."/>
            <person name="Lohaus R."/>
            <person name="Toepel M."/>
            <person name="Tonon T."/>
            <person name="Vanneste K."/>
            <person name="Amirebrahimi M."/>
            <person name="Brakel J."/>
            <person name="Bostroem C."/>
            <person name="Chovatia M."/>
            <person name="Grimwood J."/>
            <person name="Jenkins J.W."/>
            <person name="Jueterbock A."/>
            <person name="Mraz A."/>
            <person name="Stam W.T."/>
            <person name="Tice H."/>
            <person name="Bornberg-Bauer E."/>
            <person name="Green P.J."/>
            <person name="Pearson G.A."/>
            <person name="Procaccini G."/>
            <person name="Duarte C.M."/>
            <person name="Schmutz J."/>
            <person name="Reusch T.B.H."/>
            <person name="Van de Peer Y."/>
        </authorList>
    </citation>
    <scope>NUCLEOTIDE SEQUENCE [LARGE SCALE GENOMIC DNA]</scope>
    <source>
        <strain evidence="14">cv. Finnish</strain>
    </source>
</reference>
<evidence type="ECO:0000256" key="8">
    <source>
        <dbReference type="PIRSR" id="PIRSR601929-1"/>
    </source>
</evidence>
<keyword evidence="5 8" id="KW-0479">Metal-binding</keyword>
<dbReference type="GO" id="GO:0048046">
    <property type="term" value="C:apoplast"/>
    <property type="evidence" value="ECO:0007669"/>
    <property type="project" value="UniProtKB-SubCell"/>
</dbReference>
<comment type="similarity">
    <text evidence="2 11">Belongs to the germin family.</text>
</comment>
<dbReference type="Gene3D" id="2.60.120.10">
    <property type="entry name" value="Jelly Rolls"/>
    <property type="match status" value="1"/>
</dbReference>
<dbReference type="PRINTS" id="PR00325">
    <property type="entry name" value="GERMIN"/>
</dbReference>
<evidence type="ECO:0000313" key="14">
    <source>
        <dbReference type="Proteomes" id="UP000036987"/>
    </source>
</evidence>
<name>A0A0K9PIU6_ZOSMR</name>
<comment type="caution">
    <text evidence="13">The sequence shown here is derived from an EMBL/GenBank/DDBJ whole genome shotgun (WGS) entry which is preliminary data.</text>
</comment>
<dbReference type="InterPro" id="IPR001929">
    <property type="entry name" value="Germin"/>
</dbReference>
<feature type="binding site" evidence="8">
    <location>
        <position position="117"/>
    </location>
    <ligand>
        <name>oxalate</name>
        <dbReference type="ChEBI" id="CHEBI:30623"/>
    </ligand>
</feature>
<feature type="binding site" evidence="8">
    <location>
        <position position="122"/>
    </location>
    <ligand>
        <name>oxalate</name>
        <dbReference type="ChEBI" id="CHEBI:30623"/>
    </ligand>
</feature>
<dbReference type="InterPro" id="IPR019780">
    <property type="entry name" value="Germin_Mn-BS"/>
</dbReference>
<evidence type="ECO:0000256" key="11">
    <source>
        <dbReference type="RuleBase" id="RU366015"/>
    </source>
</evidence>
<feature type="disulfide bond" evidence="10">
    <location>
        <begin position="37"/>
        <end position="52"/>
    </location>
</feature>
<dbReference type="OMA" id="IRVADTM"/>
<dbReference type="InterPro" id="IPR014710">
    <property type="entry name" value="RmlC-like_jellyroll"/>
</dbReference>
<evidence type="ECO:0000256" key="2">
    <source>
        <dbReference type="ARBA" id="ARBA00007456"/>
    </source>
</evidence>
<evidence type="ECO:0000313" key="13">
    <source>
        <dbReference type="EMBL" id="KMZ68894.1"/>
    </source>
</evidence>
<accession>A0A0K9PIU6</accession>
<dbReference type="Proteomes" id="UP000036987">
    <property type="component" value="Unassembled WGS sequence"/>
</dbReference>
<sequence>MAAYYSPFAVFCSLFFALVSLLHGVLAYDPSPLQDFCIADFSSSVNMNGFPCKKSSTVTVNDFLFTDNILRRRPPTTDIGTTVTGVTVNNFPALNTQGISLERIDYDGYGINPPHFHPRGSEVITVLYGRIYAGFVTAAPENRLFAKVLKTGDTMIFPYAQIHFQINLGRRRAAAFSALSSQLPGVIRVADTMFGSQPSVLTDLLARSFRIRKNEVQRLQSSFSNITR</sequence>
<gene>
    <name evidence="13" type="ORF">ZOSMA_228G00260</name>
</gene>